<reference evidence="1 2" key="1">
    <citation type="submission" date="2019-06" db="EMBL/GenBank/DDBJ databases">
        <title>Sequencing the genomes of 1000 actinobacteria strains.</title>
        <authorList>
            <person name="Klenk H.-P."/>
        </authorList>
    </citation>
    <scope>NUCLEOTIDE SEQUENCE [LARGE SCALE GENOMIC DNA]</scope>
    <source>
        <strain evidence="1 2">DSM 102200</strain>
    </source>
</reference>
<gene>
    <name evidence="1" type="ORF">FB559_3291</name>
</gene>
<dbReference type="InterPro" id="IPR037883">
    <property type="entry name" value="Knr4/Smi1-like_sf"/>
</dbReference>
<name>A0A543CKQ4_9ACTN</name>
<keyword evidence="2" id="KW-1185">Reference proteome</keyword>
<dbReference type="AlphaFoldDB" id="A0A543CKQ4"/>
<organism evidence="1 2">
    <name type="scientific">Actinoallomurus bryophytorum</name>
    <dbReference type="NCBI Taxonomy" id="1490222"/>
    <lineage>
        <taxon>Bacteria</taxon>
        <taxon>Bacillati</taxon>
        <taxon>Actinomycetota</taxon>
        <taxon>Actinomycetes</taxon>
        <taxon>Streptosporangiales</taxon>
        <taxon>Thermomonosporaceae</taxon>
        <taxon>Actinoallomurus</taxon>
    </lineage>
</organism>
<accession>A0A543CKQ4</accession>
<evidence type="ECO:0008006" key="3">
    <source>
        <dbReference type="Google" id="ProtNLM"/>
    </source>
</evidence>
<comment type="caution">
    <text evidence="1">The sequence shown here is derived from an EMBL/GenBank/DDBJ whole genome shotgun (WGS) entry which is preliminary data.</text>
</comment>
<dbReference type="SUPFAM" id="SSF160631">
    <property type="entry name" value="SMI1/KNR4-like"/>
    <property type="match status" value="1"/>
</dbReference>
<protein>
    <recommendedName>
        <fullName evidence="3">SMI1/KNR4 family protein SUKH-1</fullName>
    </recommendedName>
</protein>
<sequence length="179" mass="19888">MAFSERTRWMGASPIHGWAGLDAEQRVHSCLALIADGITASPDELLGLDERAIQQVEDDQPVRLAEAYRCFLAGAGNGAGRFLQGSDVFHPRIIGVRGIAQELLDEQGLSLADDDRVILMHQGYQFDFLRGEGADPEVWSCSEGEVPERRYARFTDWLRANAEEQTNAWARLAPLYGKV</sequence>
<evidence type="ECO:0000313" key="2">
    <source>
        <dbReference type="Proteomes" id="UP000316096"/>
    </source>
</evidence>
<dbReference type="EMBL" id="VFOZ01000001">
    <property type="protein sequence ID" value="TQL97691.1"/>
    <property type="molecule type" value="Genomic_DNA"/>
</dbReference>
<dbReference type="Proteomes" id="UP000316096">
    <property type="component" value="Unassembled WGS sequence"/>
</dbReference>
<proteinExistence type="predicted"/>
<evidence type="ECO:0000313" key="1">
    <source>
        <dbReference type="EMBL" id="TQL97691.1"/>
    </source>
</evidence>